<feature type="transmembrane region" description="Helical" evidence="1">
    <location>
        <begin position="36"/>
        <end position="57"/>
    </location>
</feature>
<keyword evidence="1" id="KW-1133">Transmembrane helix</keyword>
<feature type="transmembrane region" description="Helical" evidence="1">
    <location>
        <begin position="63"/>
        <end position="80"/>
    </location>
</feature>
<gene>
    <name evidence="2" type="ORF">GYN08_06115</name>
</gene>
<name>A0ABX0F4G1_9BACL</name>
<feature type="transmembrane region" description="Helical" evidence="1">
    <location>
        <begin position="6"/>
        <end position="24"/>
    </location>
</feature>
<proteinExistence type="predicted"/>
<reference evidence="2 3" key="1">
    <citation type="submission" date="2020-01" db="EMBL/GenBank/DDBJ databases">
        <title>Polyphasic characterisation and genomic insights into a novel alkali tolerant bacterium VR-M41.</title>
        <authorList>
            <person name="Vemuluri V.R."/>
        </authorList>
    </citation>
    <scope>NUCLEOTIDE SEQUENCE [LARGE SCALE GENOMIC DNA]</scope>
    <source>
        <strain evidence="2 3">VR-M41</strain>
    </source>
</reference>
<evidence type="ECO:0000256" key="1">
    <source>
        <dbReference type="SAM" id="Phobius"/>
    </source>
</evidence>
<comment type="caution">
    <text evidence="2">The sequence shown here is derived from an EMBL/GenBank/DDBJ whole genome shotgun (WGS) entry which is preliminary data.</text>
</comment>
<keyword evidence="1" id="KW-0812">Transmembrane</keyword>
<keyword evidence="1" id="KW-0472">Membrane</keyword>
<sequence>MMIVIPPVVAILIALQWLLDRIVLDSKEKIWETDGFKPYVWFGAASAVAAVVCVILFKEPFGYVWIGALLAAIFAVRGAFERRYIPGARRHVVSYGMAGLCLAVTLLLAIGIYG</sequence>
<dbReference type="Proteomes" id="UP000800303">
    <property type="component" value="Unassembled WGS sequence"/>
</dbReference>
<keyword evidence="3" id="KW-1185">Reference proteome</keyword>
<feature type="transmembrane region" description="Helical" evidence="1">
    <location>
        <begin position="92"/>
        <end position="113"/>
    </location>
</feature>
<protein>
    <recommendedName>
        <fullName evidence="4">DUF4181 domain-containing protein</fullName>
    </recommendedName>
</protein>
<dbReference type="RefSeq" id="WP_166273221.1">
    <property type="nucleotide sequence ID" value="NZ_JAAFGS010000002.1"/>
</dbReference>
<organism evidence="2 3">
    <name type="scientific">Saccharibacillus alkalitolerans</name>
    <dbReference type="NCBI Taxonomy" id="2705290"/>
    <lineage>
        <taxon>Bacteria</taxon>
        <taxon>Bacillati</taxon>
        <taxon>Bacillota</taxon>
        <taxon>Bacilli</taxon>
        <taxon>Bacillales</taxon>
        <taxon>Paenibacillaceae</taxon>
        <taxon>Saccharibacillus</taxon>
    </lineage>
</organism>
<accession>A0ABX0F4G1</accession>
<evidence type="ECO:0000313" key="3">
    <source>
        <dbReference type="Proteomes" id="UP000800303"/>
    </source>
</evidence>
<dbReference type="EMBL" id="JAAFGS010000002">
    <property type="protein sequence ID" value="NGZ74889.1"/>
    <property type="molecule type" value="Genomic_DNA"/>
</dbReference>
<evidence type="ECO:0000313" key="2">
    <source>
        <dbReference type="EMBL" id="NGZ74889.1"/>
    </source>
</evidence>
<evidence type="ECO:0008006" key="4">
    <source>
        <dbReference type="Google" id="ProtNLM"/>
    </source>
</evidence>